<protein>
    <submittedName>
        <fullName evidence="2">Uncharacterized protein</fullName>
    </submittedName>
</protein>
<accession>A0A1I7VA61</accession>
<reference evidence="2" key="2">
    <citation type="submission" date="2016-11" db="UniProtKB">
        <authorList>
            <consortium name="WormBaseParasite"/>
        </authorList>
    </citation>
    <scope>IDENTIFICATION</scope>
</reference>
<dbReference type="Proteomes" id="UP000095285">
    <property type="component" value="Unassembled WGS sequence"/>
</dbReference>
<evidence type="ECO:0000313" key="2">
    <source>
        <dbReference type="WBParaSite" id="EN70_11555"/>
    </source>
</evidence>
<dbReference type="AlphaFoldDB" id="A0A1I7VA61"/>
<organism evidence="1 2">
    <name type="scientific">Loa loa</name>
    <name type="common">Eye worm</name>
    <name type="synonym">Filaria loa</name>
    <dbReference type="NCBI Taxonomy" id="7209"/>
    <lineage>
        <taxon>Eukaryota</taxon>
        <taxon>Metazoa</taxon>
        <taxon>Ecdysozoa</taxon>
        <taxon>Nematoda</taxon>
        <taxon>Chromadorea</taxon>
        <taxon>Rhabditida</taxon>
        <taxon>Spirurina</taxon>
        <taxon>Spiruromorpha</taxon>
        <taxon>Filarioidea</taxon>
        <taxon>Onchocercidae</taxon>
        <taxon>Loa</taxon>
    </lineage>
</organism>
<dbReference type="WBParaSite" id="EN70_11555">
    <property type="protein sequence ID" value="EN70_11555"/>
    <property type="gene ID" value="EN70_11555"/>
</dbReference>
<dbReference type="STRING" id="7209.A0A1I7VA61"/>
<reference evidence="1" key="1">
    <citation type="submission" date="2012-04" db="EMBL/GenBank/DDBJ databases">
        <title>The Genome Sequence of Loa loa.</title>
        <authorList>
            <consortium name="The Broad Institute Genome Sequencing Platform"/>
            <consortium name="Broad Institute Genome Sequencing Center for Infectious Disease"/>
            <person name="Nutman T.B."/>
            <person name="Fink D.L."/>
            <person name="Russ C."/>
            <person name="Young S."/>
            <person name="Zeng Q."/>
            <person name="Gargeya S."/>
            <person name="Alvarado L."/>
            <person name="Berlin A."/>
            <person name="Chapman S.B."/>
            <person name="Chen Z."/>
            <person name="Freedman E."/>
            <person name="Gellesch M."/>
            <person name="Goldberg J."/>
            <person name="Griggs A."/>
            <person name="Gujja S."/>
            <person name="Heilman E.R."/>
            <person name="Heiman D."/>
            <person name="Howarth C."/>
            <person name="Mehta T."/>
            <person name="Neiman D."/>
            <person name="Pearson M."/>
            <person name="Roberts A."/>
            <person name="Saif S."/>
            <person name="Shea T."/>
            <person name="Shenoy N."/>
            <person name="Sisk P."/>
            <person name="Stolte C."/>
            <person name="Sykes S."/>
            <person name="White J."/>
            <person name="Yandava C."/>
            <person name="Haas B."/>
            <person name="Henn M.R."/>
            <person name="Nusbaum C."/>
            <person name="Birren B."/>
        </authorList>
    </citation>
    <scope>NUCLEOTIDE SEQUENCE [LARGE SCALE GENOMIC DNA]</scope>
</reference>
<name>A0A1I7VA61_LOALO</name>
<keyword evidence="1" id="KW-1185">Reference proteome</keyword>
<evidence type="ECO:0000313" key="1">
    <source>
        <dbReference type="Proteomes" id="UP000095285"/>
    </source>
</evidence>
<proteinExistence type="predicted"/>
<sequence>MSTTTATTTTTTTTYTNIEINDKINHQYVKNAMQSVITANQNVITANDNNIGLIRPIGNMKKRHQRMLLSCSSIINKFQNPNNMPILNEAQSINECINLFASINSSKFNDEFKNIPKNNNNATMEIHALNDIYPSANLNLNLRQRNVGLNIRKSIRLIPQTTTTTTTTTTTFNQQKLSNTATINNNYIPIIRQQGRSNNSNKLLQKYQNSKTDEIILQERQDIKPVEIGKYANRNMRTVFGKATFKEISSSGWTRRNDKTFNQTTERIEELNNAKKRTDYENNYYTTYHHQTCTGRVLGHLRNGTIISVARKCEELDCDGTNVRLSGDHILEIIFLKNITGRFRNYGNYCVSKKSIGEIKSGHTVFQANRLSYARRFYNESIRKNIRYREYRQPNNRREKQIAQSMKPIMVDGTATGL</sequence>